<feature type="signal peptide" evidence="4">
    <location>
        <begin position="1"/>
        <end position="24"/>
    </location>
</feature>
<dbReference type="PANTHER" id="PTHR46847:SF1">
    <property type="entry name" value="D-ALLOSE-BINDING PERIPLASMIC PROTEIN-RELATED"/>
    <property type="match status" value="1"/>
</dbReference>
<sequence>MGLAASTTAACSIFLLAGCSTPSAQPAAETGTITDVTAASVFSPDVCTPKDPAAVADIPTTVAGFTGYESEPGDWLTLPETSALTGKRVAVSVMGLGQPFFLAVSEHWKALGEKYKFEVKIYDGKFDSGTVQQLVDDIVADKPDAVAFAPQDSDASVPQVQKFIDAGIPVVTYNVQPRVVAAPRVFADDYTGSQIVGCNAGAYFAAKFPDRAANIGIVDLPKLPQVEDRKNGFLTGFLSQIPTAKVVQAVDGGGVIDKANPAASDLIQGNPDINVIFGINDDSSLGTVAALKTANKYSADWGVLAAVDGSRPALESMKDPASPYKAESGYPPRDFAYAAFNLLSAAVEGKAKPDTQVVVGYPAINPSDDGITKWLTEQYPN</sequence>
<protein>
    <submittedName>
        <fullName evidence="6">Ribose transport system substrate-binding protein</fullName>
    </submittedName>
</protein>
<feature type="chain" id="PRO_5038951702" evidence="4">
    <location>
        <begin position="25"/>
        <end position="381"/>
    </location>
</feature>
<dbReference type="InterPro" id="IPR025997">
    <property type="entry name" value="SBP_2_dom"/>
</dbReference>
<organism evidence="6 7">
    <name type="scientific">Glaciibacter psychrotolerans</name>
    <dbReference type="NCBI Taxonomy" id="670054"/>
    <lineage>
        <taxon>Bacteria</taxon>
        <taxon>Bacillati</taxon>
        <taxon>Actinomycetota</taxon>
        <taxon>Actinomycetes</taxon>
        <taxon>Micrococcales</taxon>
        <taxon>Microbacteriaceae</taxon>
        <taxon>Glaciibacter</taxon>
    </lineage>
</organism>
<evidence type="ECO:0000313" key="6">
    <source>
        <dbReference type="EMBL" id="NYJ21656.1"/>
    </source>
</evidence>
<dbReference type="Proteomes" id="UP000537260">
    <property type="component" value="Unassembled WGS sequence"/>
</dbReference>
<gene>
    <name evidence="6" type="ORF">HNR05_003447</name>
</gene>
<keyword evidence="7" id="KW-1185">Reference proteome</keyword>
<accession>A0A7Z0EH99</accession>
<evidence type="ECO:0000259" key="5">
    <source>
        <dbReference type="Pfam" id="PF13407"/>
    </source>
</evidence>
<dbReference type="GO" id="GO:0030246">
    <property type="term" value="F:carbohydrate binding"/>
    <property type="evidence" value="ECO:0007669"/>
    <property type="project" value="UniProtKB-ARBA"/>
</dbReference>
<keyword evidence="3 4" id="KW-0732">Signal</keyword>
<comment type="caution">
    <text evidence="6">The sequence shown here is derived from an EMBL/GenBank/DDBJ whole genome shotgun (WGS) entry which is preliminary data.</text>
</comment>
<evidence type="ECO:0000256" key="3">
    <source>
        <dbReference type="ARBA" id="ARBA00022729"/>
    </source>
</evidence>
<feature type="domain" description="Periplasmic binding protein" evidence="5">
    <location>
        <begin position="89"/>
        <end position="350"/>
    </location>
</feature>
<dbReference type="EMBL" id="JACCFM010000001">
    <property type="protein sequence ID" value="NYJ21656.1"/>
    <property type="molecule type" value="Genomic_DNA"/>
</dbReference>
<evidence type="ECO:0000256" key="2">
    <source>
        <dbReference type="ARBA" id="ARBA00007639"/>
    </source>
</evidence>
<evidence type="ECO:0000256" key="1">
    <source>
        <dbReference type="ARBA" id="ARBA00004196"/>
    </source>
</evidence>
<proteinExistence type="inferred from homology"/>
<reference evidence="6 7" key="1">
    <citation type="submission" date="2020-07" db="EMBL/GenBank/DDBJ databases">
        <title>Sequencing the genomes of 1000 actinobacteria strains.</title>
        <authorList>
            <person name="Klenk H.-P."/>
        </authorList>
    </citation>
    <scope>NUCLEOTIDE SEQUENCE [LARGE SCALE GENOMIC DNA]</scope>
    <source>
        <strain evidence="6 7">LI1</strain>
    </source>
</reference>
<name>A0A7Z0EH99_9MICO</name>
<evidence type="ECO:0000313" key="7">
    <source>
        <dbReference type="Proteomes" id="UP000537260"/>
    </source>
</evidence>
<dbReference type="CDD" id="cd01536">
    <property type="entry name" value="PBP1_ABC_sugar_binding-like"/>
    <property type="match status" value="1"/>
</dbReference>
<dbReference type="AlphaFoldDB" id="A0A7Z0EH99"/>
<comment type="subcellular location">
    <subcellularLocation>
        <location evidence="1">Cell envelope</location>
    </subcellularLocation>
</comment>
<dbReference type="InterPro" id="IPR028082">
    <property type="entry name" value="Peripla_BP_I"/>
</dbReference>
<evidence type="ECO:0000256" key="4">
    <source>
        <dbReference type="SAM" id="SignalP"/>
    </source>
</evidence>
<dbReference type="GO" id="GO:0030313">
    <property type="term" value="C:cell envelope"/>
    <property type="evidence" value="ECO:0007669"/>
    <property type="project" value="UniProtKB-SubCell"/>
</dbReference>
<dbReference type="Pfam" id="PF13407">
    <property type="entry name" value="Peripla_BP_4"/>
    <property type="match status" value="1"/>
</dbReference>
<dbReference type="Gene3D" id="3.40.50.2300">
    <property type="match status" value="2"/>
</dbReference>
<dbReference type="PANTHER" id="PTHR46847">
    <property type="entry name" value="D-ALLOSE-BINDING PERIPLASMIC PROTEIN-RELATED"/>
    <property type="match status" value="1"/>
</dbReference>
<comment type="similarity">
    <text evidence="2">Belongs to the bacterial solute-binding protein 2 family.</text>
</comment>
<dbReference type="RefSeq" id="WP_179580278.1">
    <property type="nucleotide sequence ID" value="NZ_JACCFM010000001.1"/>
</dbReference>
<dbReference type="SUPFAM" id="SSF53822">
    <property type="entry name" value="Periplasmic binding protein-like I"/>
    <property type="match status" value="1"/>
</dbReference>